<evidence type="ECO:0000256" key="1">
    <source>
        <dbReference type="SAM" id="MobiDB-lite"/>
    </source>
</evidence>
<dbReference type="EMBL" id="WVTJ01000003">
    <property type="protein sequence ID" value="MXS51670.1"/>
    <property type="molecule type" value="Genomic_DNA"/>
</dbReference>
<evidence type="ECO:0000313" key="3">
    <source>
        <dbReference type="Proteomes" id="UP000429730"/>
    </source>
</evidence>
<name>A0AAP6RFY7_ENTFL</name>
<comment type="caution">
    <text evidence="2">The sequence shown here is derived from an EMBL/GenBank/DDBJ whole genome shotgun (WGS) entry which is preliminary data.</text>
</comment>
<protein>
    <recommendedName>
        <fullName evidence="4">Phage protein</fullName>
    </recommendedName>
</protein>
<dbReference type="RefSeq" id="WP_002393024.1">
    <property type="nucleotide sequence ID" value="NZ_CP197307.1"/>
</dbReference>
<feature type="compositionally biased region" description="Basic residues" evidence="1">
    <location>
        <begin position="141"/>
        <end position="151"/>
    </location>
</feature>
<accession>A0AAP6RFY7</accession>
<dbReference type="AlphaFoldDB" id="A0AAP6RFY7"/>
<reference evidence="2 3" key="1">
    <citation type="submission" date="2019-04" db="EMBL/GenBank/DDBJ databases">
        <title>Step-wise assembly of the neonatal virome modulated by breast feeding.</title>
        <authorList>
            <person name="Liang G."/>
            <person name="Bushman F."/>
        </authorList>
    </citation>
    <scope>NUCLEOTIDE SEQUENCE [LARGE SCALE GENOMIC DNA]</scope>
    <source>
        <strain evidence="2 3">E3754</strain>
    </source>
</reference>
<gene>
    <name evidence="2" type="ORF">GTI81_02860</name>
</gene>
<organism evidence="2 3">
    <name type="scientific">Enterococcus faecalis</name>
    <name type="common">Streptococcus faecalis</name>
    <dbReference type="NCBI Taxonomy" id="1351"/>
    <lineage>
        <taxon>Bacteria</taxon>
        <taxon>Bacillati</taxon>
        <taxon>Bacillota</taxon>
        <taxon>Bacilli</taxon>
        <taxon>Lactobacillales</taxon>
        <taxon>Enterococcaceae</taxon>
        <taxon>Enterococcus</taxon>
    </lineage>
</organism>
<feature type="region of interest" description="Disordered" evidence="1">
    <location>
        <begin position="125"/>
        <end position="151"/>
    </location>
</feature>
<proteinExistence type="predicted"/>
<evidence type="ECO:0000313" key="2">
    <source>
        <dbReference type="EMBL" id="MXS51670.1"/>
    </source>
</evidence>
<evidence type="ECO:0008006" key="4">
    <source>
        <dbReference type="Google" id="ProtNLM"/>
    </source>
</evidence>
<sequence>MAKLADYGIVVSDTPTVTIKGHQFPILLTMETMEYIADIYDDDYSKFEEDMNAMLNKSGGRISSKDLSASDLKIMRALIYGMLKTGGLDETPETIFKFLGMNSTVVEVYGACMEVFTEQNFQVDDVKKSKKPQDYQTPQQKKNKKKKHKRK</sequence>
<dbReference type="Proteomes" id="UP000429730">
    <property type="component" value="Unassembled WGS sequence"/>
</dbReference>